<reference evidence="1" key="1">
    <citation type="submission" date="2020-04" db="EMBL/GenBank/DDBJ databases">
        <authorList>
            <person name="Alioto T."/>
            <person name="Alioto T."/>
            <person name="Gomez Garrido J."/>
        </authorList>
    </citation>
    <scope>NUCLEOTIDE SEQUENCE</scope>
    <source>
        <strain evidence="1">A484AB</strain>
    </source>
</reference>
<dbReference type="Proteomes" id="UP001152795">
    <property type="component" value="Unassembled WGS sequence"/>
</dbReference>
<accession>A0A6S7J2B4</accession>
<gene>
    <name evidence="1" type="ORF">PACLA_8A031911</name>
</gene>
<dbReference type="OrthoDB" id="5973657at2759"/>
<comment type="caution">
    <text evidence="1">The sequence shown here is derived from an EMBL/GenBank/DDBJ whole genome shotgun (WGS) entry which is preliminary data.</text>
</comment>
<organism evidence="1 2">
    <name type="scientific">Paramuricea clavata</name>
    <name type="common">Red gorgonian</name>
    <name type="synonym">Violescent sea-whip</name>
    <dbReference type="NCBI Taxonomy" id="317549"/>
    <lineage>
        <taxon>Eukaryota</taxon>
        <taxon>Metazoa</taxon>
        <taxon>Cnidaria</taxon>
        <taxon>Anthozoa</taxon>
        <taxon>Octocorallia</taxon>
        <taxon>Malacalcyonacea</taxon>
        <taxon>Plexauridae</taxon>
        <taxon>Paramuricea</taxon>
    </lineage>
</organism>
<evidence type="ECO:0000313" key="2">
    <source>
        <dbReference type="Proteomes" id="UP001152795"/>
    </source>
</evidence>
<dbReference type="AlphaFoldDB" id="A0A6S7J2B4"/>
<dbReference type="EMBL" id="CACRXK020012761">
    <property type="protein sequence ID" value="CAB4023951.1"/>
    <property type="molecule type" value="Genomic_DNA"/>
</dbReference>
<name>A0A6S7J2B4_PARCT</name>
<keyword evidence="2" id="KW-1185">Reference proteome</keyword>
<proteinExistence type="predicted"/>
<evidence type="ECO:0000313" key="1">
    <source>
        <dbReference type="EMBL" id="CAB4023951.1"/>
    </source>
</evidence>
<dbReference type="PANTHER" id="PTHR31751">
    <property type="entry name" value="SI:CH211-108C17.2-RELATED-RELATED"/>
    <property type="match status" value="1"/>
</dbReference>
<dbReference type="PANTHER" id="PTHR31751:SF42">
    <property type="entry name" value="PROTEIN CBG10204"/>
    <property type="match status" value="1"/>
</dbReference>
<protein>
    <submittedName>
        <fullName evidence="1">Uncharacterized protein</fullName>
    </submittedName>
</protein>
<sequence>MECAKALRLFDSLKIMCFKRREFSNLLTGYVIPAVFNVWKRQQQCLLNSIKDNPICIASDMRVDSPGHSGLFGSGSSLDVDRNIILDTQVVKSTEVKNSNAMELESLKRQLAYLEQSDVNVKKLVTDRHSQVSSYLAQEKPDIEHAYDVWHVAKEYIQTIQEECLKLRNDFSTLKKAISHSKELPPEEPVTLVEKYLDGKQRKPKSDIVAAKHSRFTQLALPGVDEDHCDCSGKCATRRCKCKNELRKCKSACDCKKEACKNV</sequence>